<protein>
    <submittedName>
        <fullName evidence="3">Uncharacterized protein</fullName>
    </submittedName>
</protein>
<evidence type="ECO:0000313" key="4">
    <source>
        <dbReference type="Proteomes" id="UP000050836"/>
    </source>
</evidence>
<accession>A0A0R0ARI3</accession>
<dbReference type="EMBL" id="LLXS01000008">
    <property type="protein sequence ID" value="KRG44302.1"/>
    <property type="molecule type" value="Genomic_DNA"/>
</dbReference>
<reference evidence="3 4" key="1">
    <citation type="submission" date="2015-10" db="EMBL/GenBank/DDBJ databases">
        <title>Genome sequencing and analysis of members of genus Stenotrophomonas.</title>
        <authorList>
            <person name="Patil P.P."/>
            <person name="Midha S."/>
            <person name="Patil P.B."/>
        </authorList>
    </citation>
    <scope>NUCLEOTIDE SEQUENCE [LARGE SCALE GENOMIC DNA]</scope>
    <source>
        <strain evidence="3 4">JCM 9942</strain>
    </source>
</reference>
<name>A0A0R0ARI3_9GAMM</name>
<sequence length="172" mass="17630">MKSLLAATALTCALALALPASPAQAGDDMTGSQASVLITGVSAMMVVSGPLYLSVTGVRSVADLSKASSKPHEGKRRTSAGPLPDMQVKDIAQTADGGRSVSLQDPANPENTALLQWPQRQDNPAANFVPGQTVAFTPSPQGAGWMLRAEDGAVLTFVPTIEAAGDSRTTTL</sequence>
<organism evidence="3 4">
    <name type="scientific">Stenotrophomonas pictorum JCM 9942</name>
    <dbReference type="NCBI Taxonomy" id="1236960"/>
    <lineage>
        <taxon>Bacteria</taxon>
        <taxon>Pseudomonadati</taxon>
        <taxon>Pseudomonadota</taxon>
        <taxon>Gammaproteobacteria</taxon>
        <taxon>Lysobacterales</taxon>
        <taxon>Lysobacteraceae</taxon>
        <taxon>Stenotrophomonas</taxon>
    </lineage>
</organism>
<feature type="chain" id="PRO_5006391196" evidence="2">
    <location>
        <begin position="26"/>
        <end position="172"/>
    </location>
</feature>
<feature type="signal peptide" evidence="2">
    <location>
        <begin position="1"/>
        <end position="25"/>
    </location>
</feature>
<dbReference type="RefSeq" id="WP_054660880.1">
    <property type="nucleotide sequence ID" value="NZ_BAZI01000578.1"/>
</dbReference>
<evidence type="ECO:0000256" key="2">
    <source>
        <dbReference type="SAM" id="SignalP"/>
    </source>
</evidence>
<keyword evidence="4" id="KW-1185">Reference proteome</keyword>
<feature type="region of interest" description="Disordered" evidence="1">
    <location>
        <begin position="65"/>
        <end position="87"/>
    </location>
</feature>
<evidence type="ECO:0000256" key="1">
    <source>
        <dbReference type="SAM" id="MobiDB-lite"/>
    </source>
</evidence>
<comment type="caution">
    <text evidence="3">The sequence shown here is derived from an EMBL/GenBank/DDBJ whole genome shotgun (WGS) entry which is preliminary data.</text>
</comment>
<evidence type="ECO:0000313" key="3">
    <source>
        <dbReference type="EMBL" id="KRG44302.1"/>
    </source>
</evidence>
<dbReference type="OrthoDB" id="5997489at2"/>
<proteinExistence type="predicted"/>
<dbReference type="AlphaFoldDB" id="A0A0R0ARI3"/>
<gene>
    <name evidence="3" type="ORF">ARC78_05805</name>
</gene>
<keyword evidence="2" id="KW-0732">Signal</keyword>
<dbReference type="Proteomes" id="UP000050836">
    <property type="component" value="Unassembled WGS sequence"/>
</dbReference>